<dbReference type="PANTHER" id="PTHR12558:SF9">
    <property type="entry name" value="CELL DIVISION CYCLE PROTEIN 16 HOMOLOG"/>
    <property type="match status" value="1"/>
</dbReference>
<evidence type="ECO:0000256" key="4">
    <source>
        <dbReference type="ARBA" id="ARBA00022786"/>
    </source>
</evidence>
<dbReference type="GO" id="GO:0016567">
    <property type="term" value="P:protein ubiquitination"/>
    <property type="evidence" value="ECO:0007669"/>
    <property type="project" value="TreeGrafter"/>
</dbReference>
<proteinExistence type="predicted"/>
<feature type="compositionally biased region" description="Acidic residues" evidence="8">
    <location>
        <begin position="592"/>
        <end position="606"/>
    </location>
</feature>
<dbReference type="GO" id="GO:0051301">
    <property type="term" value="P:cell division"/>
    <property type="evidence" value="ECO:0007669"/>
    <property type="project" value="UniProtKB-KW"/>
</dbReference>
<keyword evidence="5 7" id="KW-0802">TPR repeat</keyword>
<dbReference type="Proteomes" id="UP000271974">
    <property type="component" value="Unassembled WGS sequence"/>
</dbReference>
<keyword evidence="6" id="KW-0131">Cell cycle</keyword>
<dbReference type="SUPFAM" id="SSF48452">
    <property type="entry name" value="TPR-like"/>
    <property type="match status" value="2"/>
</dbReference>
<feature type="region of interest" description="Disordered" evidence="8">
    <location>
        <begin position="559"/>
        <end position="647"/>
    </location>
</feature>
<accession>A0A3S0Z7N2</accession>
<feature type="compositionally biased region" description="Polar residues" evidence="8">
    <location>
        <begin position="615"/>
        <end position="629"/>
    </location>
</feature>
<dbReference type="GO" id="GO:0031145">
    <property type="term" value="P:anaphase-promoting complex-dependent catabolic process"/>
    <property type="evidence" value="ECO:0007669"/>
    <property type="project" value="TreeGrafter"/>
</dbReference>
<dbReference type="EMBL" id="RQTK01001249">
    <property type="protein sequence ID" value="RUS71238.1"/>
    <property type="molecule type" value="Genomic_DNA"/>
</dbReference>
<feature type="compositionally biased region" description="Polar residues" evidence="8">
    <location>
        <begin position="571"/>
        <end position="584"/>
    </location>
</feature>
<dbReference type="Gene3D" id="1.25.40.10">
    <property type="entry name" value="Tetratricopeptide repeat domain"/>
    <property type="match status" value="1"/>
</dbReference>
<feature type="repeat" description="TPR" evidence="7">
    <location>
        <begin position="494"/>
        <end position="527"/>
    </location>
</feature>
<dbReference type="STRING" id="188477.A0A3S0Z7N2"/>
<evidence type="ECO:0000256" key="6">
    <source>
        <dbReference type="ARBA" id="ARBA00023306"/>
    </source>
</evidence>
<dbReference type="GO" id="GO:0005737">
    <property type="term" value="C:cytoplasm"/>
    <property type="evidence" value="ECO:0007669"/>
    <property type="project" value="TreeGrafter"/>
</dbReference>
<keyword evidence="4" id="KW-0833">Ubl conjugation pathway</keyword>
<sequence length="647" mass="73270">MEEVPTAELNMETFIAEMRNRVKNYIYKHHYESAIFWADKLVDLSDAVEDLFWYAQTMYYTGQYHRAIHLLNSRKLIKQYPACRYLAAKCHYECKEWQEALNVLDLLDMSFTRASSTLNSSMSQNLVGIQEEKGPDTVLLQNCDNSICLLRGKIYEAMDNRSLAADCYREALHLDVFCFEAFDLLVSHHMLTATEEQDLINSLPFDSQCPAGSASIVKELYQSKMKKYNCPKEASVPDVLAPLADNLDVIVSTAEQHLYNCNFRSAHKITARVLTQDPYNSQCLPIHIAVLVELKHSNDLFYLGHKLVDFYPDKCISWFAVGCYYMLTENYSFARWYLSKATTLERAHGPSWLAYGHTFGMNNDHDQAMAAYFTASQIMRGCHLPVLYIGLEYGLTNNSKLAERFFSEARGIAPTDPFVLHEMGVIHFGNGNLPEAERLFLKALGHVQACTNEMLEERWEPLINNLGHVARRQHRYQEALDYHKQALVLVPQSASTYSSIGFVYALMGNHAEAVNYFHKALGLRKDDTFSTTMLTNSMEALMAEVSPCDGAEEECKFPIPSVPRPIKQHPTPYTQPARQKLTQISSDSQVSGDDDSLLHDDDELDYSELIPGFVTPTSGNNAAVATTTRGAEHDSSLSEEVDMEDCP</sequence>
<dbReference type="AlphaFoldDB" id="A0A3S0Z7N2"/>
<keyword evidence="2" id="KW-0677">Repeat</keyword>
<evidence type="ECO:0000256" key="7">
    <source>
        <dbReference type="PROSITE-ProRule" id="PRU00339"/>
    </source>
</evidence>
<dbReference type="PANTHER" id="PTHR12558">
    <property type="entry name" value="CELL DIVISION CYCLE 16,23,27"/>
    <property type="match status" value="1"/>
</dbReference>
<dbReference type="OrthoDB" id="10006270at2759"/>
<dbReference type="GO" id="GO:0045842">
    <property type="term" value="P:positive regulation of mitotic metaphase/anaphase transition"/>
    <property type="evidence" value="ECO:0007669"/>
    <property type="project" value="TreeGrafter"/>
</dbReference>
<dbReference type="PROSITE" id="PS50005">
    <property type="entry name" value="TPR"/>
    <property type="match status" value="2"/>
</dbReference>
<keyword evidence="3" id="KW-0498">Mitosis</keyword>
<dbReference type="Pfam" id="PF13424">
    <property type="entry name" value="TPR_12"/>
    <property type="match status" value="1"/>
</dbReference>
<evidence type="ECO:0000313" key="9">
    <source>
        <dbReference type="EMBL" id="RUS71238.1"/>
    </source>
</evidence>
<keyword evidence="1" id="KW-0132">Cell division</keyword>
<evidence type="ECO:0000313" key="10">
    <source>
        <dbReference type="Proteomes" id="UP000271974"/>
    </source>
</evidence>
<evidence type="ECO:0000256" key="2">
    <source>
        <dbReference type="ARBA" id="ARBA00022737"/>
    </source>
</evidence>
<feature type="compositionally biased region" description="Acidic residues" evidence="8">
    <location>
        <begin position="637"/>
        <end position="647"/>
    </location>
</feature>
<reference evidence="9 10" key="1">
    <citation type="submission" date="2019-01" db="EMBL/GenBank/DDBJ databases">
        <title>A draft genome assembly of the solar-powered sea slug Elysia chlorotica.</title>
        <authorList>
            <person name="Cai H."/>
            <person name="Li Q."/>
            <person name="Fang X."/>
            <person name="Li J."/>
            <person name="Curtis N.E."/>
            <person name="Altenburger A."/>
            <person name="Shibata T."/>
            <person name="Feng M."/>
            <person name="Maeda T."/>
            <person name="Schwartz J.A."/>
            <person name="Shigenobu S."/>
            <person name="Lundholm N."/>
            <person name="Nishiyama T."/>
            <person name="Yang H."/>
            <person name="Hasebe M."/>
            <person name="Li S."/>
            <person name="Pierce S.K."/>
            <person name="Wang J."/>
        </authorList>
    </citation>
    <scope>NUCLEOTIDE SEQUENCE [LARGE SCALE GENOMIC DNA]</scope>
    <source>
        <strain evidence="9">EC2010</strain>
        <tissue evidence="9">Whole organism of an adult</tissue>
    </source>
</reference>
<evidence type="ECO:0000256" key="3">
    <source>
        <dbReference type="ARBA" id="ARBA00022776"/>
    </source>
</evidence>
<dbReference type="GO" id="GO:0005680">
    <property type="term" value="C:anaphase-promoting complex"/>
    <property type="evidence" value="ECO:0007669"/>
    <property type="project" value="TreeGrafter"/>
</dbReference>
<feature type="repeat" description="TPR" evidence="7">
    <location>
        <begin position="460"/>
        <end position="493"/>
    </location>
</feature>
<evidence type="ECO:0000256" key="8">
    <source>
        <dbReference type="SAM" id="MobiDB-lite"/>
    </source>
</evidence>
<protein>
    <submittedName>
        <fullName evidence="9">Uncharacterized protein</fullName>
    </submittedName>
</protein>
<dbReference type="InterPro" id="IPR011990">
    <property type="entry name" value="TPR-like_helical_dom_sf"/>
</dbReference>
<keyword evidence="10" id="KW-1185">Reference proteome</keyword>
<gene>
    <name evidence="9" type="ORF">EGW08_021003</name>
</gene>
<name>A0A3S0Z7N2_ELYCH</name>
<dbReference type="InterPro" id="IPR019734">
    <property type="entry name" value="TPR_rpt"/>
</dbReference>
<organism evidence="9 10">
    <name type="scientific">Elysia chlorotica</name>
    <name type="common">Eastern emerald elysia</name>
    <name type="synonym">Sea slug</name>
    <dbReference type="NCBI Taxonomy" id="188477"/>
    <lineage>
        <taxon>Eukaryota</taxon>
        <taxon>Metazoa</taxon>
        <taxon>Spiralia</taxon>
        <taxon>Lophotrochozoa</taxon>
        <taxon>Mollusca</taxon>
        <taxon>Gastropoda</taxon>
        <taxon>Heterobranchia</taxon>
        <taxon>Euthyneura</taxon>
        <taxon>Panpulmonata</taxon>
        <taxon>Sacoglossa</taxon>
        <taxon>Placobranchoidea</taxon>
        <taxon>Plakobranchidae</taxon>
        <taxon>Elysia</taxon>
    </lineage>
</organism>
<comment type="caution">
    <text evidence="9">The sequence shown here is derived from an EMBL/GenBank/DDBJ whole genome shotgun (WGS) entry which is preliminary data.</text>
</comment>
<dbReference type="SMART" id="SM00028">
    <property type="entry name" value="TPR"/>
    <property type="match status" value="7"/>
</dbReference>
<dbReference type="Pfam" id="PF12895">
    <property type="entry name" value="ANAPC3"/>
    <property type="match status" value="1"/>
</dbReference>
<evidence type="ECO:0000256" key="5">
    <source>
        <dbReference type="ARBA" id="ARBA00022803"/>
    </source>
</evidence>
<evidence type="ECO:0000256" key="1">
    <source>
        <dbReference type="ARBA" id="ARBA00022618"/>
    </source>
</evidence>